<evidence type="ECO:0000259" key="2">
    <source>
        <dbReference type="Pfam" id="PF00144"/>
    </source>
</evidence>
<evidence type="ECO:0000256" key="1">
    <source>
        <dbReference type="SAM" id="SignalP"/>
    </source>
</evidence>
<dbReference type="Gene3D" id="3.40.710.10">
    <property type="entry name" value="DD-peptidase/beta-lactamase superfamily"/>
    <property type="match status" value="1"/>
</dbReference>
<dbReference type="InterPro" id="IPR050491">
    <property type="entry name" value="AmpC-like"/>
</dbReference>
<feature type="chain" id="PRO_5045448981" evidence="1">
    <location>
        <begin position="20"/>
        <end position="446"/>
    </location>
</feature>
<keyword evidence="3" id="KW-0378">Hydrolase</keyword>
<protein>
    <submittedName>
        <fullName evidence="3">Serine hydrolase domain-containing protein</fullName>
        <ecNumber evidence="3">3.1.1.103</ecNumber>
    </submittedName>
</protein>
<evidence type="ECO:0000313" key="3">
    <source>
        <dbReference type="EMBL" id="MDO5975061.1"/>
    </source>
</evidence>
<dbReference type="PANTHER" id="PTHR46825:SF9">
    <property type="entry name" value="BETA-LACTAMASE-RELATED DOMAIN-CONTAINING PROTEIN"/>
    <property type="match status" value="1"/>
</dbReference>
<dbReference type="EMBL" id="JAUOEL010000004">
    <property type="protein sequence ID" value="MDO5975061.1"/>
    <property type="molecule type" value="Genomic_DNA"/>
</dbReference>
<accession>A0ABT8WPI2</accession>
<organism evidence="3 4">
    <name type="scientific">Flavivirga jejuensis</name>
    <dbReference type="NCBI Taxonomy" id="870487"/>
    <lineage>
        <taxon>Bacteria</taxon>
        <taxon>Pseudomonadati</taxon>
        <taxon>Bacteroidota</taxon>
        <taxon>Flavobacteriia</taxon>
        <taxon>Flavobacteriales</taxon>
        <taxon>Flavobacteriaceae</taxon>
        <taxon>Flavivirga</taxon>
    </lineage>
</organism>
<dbReference type="Pfam" id="PF00144">
    <property type="entry name" value="Beta-lactamase"/>
    <property type="match status" value="1"/>
</dbReference>
<dbReference type="EC" id="3.1.1.103" evidence="3"/>
<dbReference type="SUPFAM" id="SSF56601">
    <property type="entry name" value="beta-lactamase/transpeptidase-like"/>
    <property type="match status" value="1"/>
</dbReference>
<dbReference type="GO" id="GO:0016787">
    <property type="term" value="F:hydrolase activity"/>
    <property type="evidence" value="ECO:0007669"/>
    <property type="project" value="UniProtKB-KW"/>
</dbReference>
<reference evidence="3" key="1">
    <citation type="submission" date="2023-07" db="EMBL/GenBank/DDBJ databases">
        <title>Two novel species in the genus Flavivirga.</title>
        <authorList>
            <person name="Kwon K."/>
        </authorList>
    </citation>
    <scope>NUCLEOTIDE SEQUENCE</scope>
    <source>
        <strain evidence="3">KACC 14158</strain>
    </source>
</reference>
<sequence length="446" mass="50074">MKRLQLLVIFLLTSTLCFPQQDNFKQLDSFFKTLSDNNKVMGTLVVSKNGQVIYDKSIGYASVSEGKKITKASKFRLASITKTFTATMVYQLVDEGKLKLTDKLSSHFPQIPNAENITIENLLTHSSGLYEITKDAGFKTWHLEGATREEMLARMQKYPGVFEPNEKCKYSNSNFLLLGYIIENIEKTSYAEVLQKRIADKLNLKNTYYGGKINATNNECVSYKYKKGTLTQSEETDMSVPGGAGGIVATPYDLVTFYESLFTGELMSSESFSKMITIKKFPYGSGIFKGEMYGLDSYGHGGAIDGFATEITYIPEEKTTIVLLANALNYSISDIITNGFLASQNKDLVKPMANMTFIELTEQQIQPFAGEYEYFIENEKVSFTIVAEGNVLKGSPNPNMLFKFKAIKNNEFVQEKFGIHLKFNLKEKTLIFSQAGINPKTLTKKQ</sequence>
<keyword evidence="1" id="KW-0732">Signal</keyword>
<feature type="signal peptide" evidence="1">
    <location>
        <begin position="1"/>
        <end position="19"/>
    </location>
</feature>
<feature type="domain" description="Beta-lactamase-related" evidence="2">
    <location>
        <begin position="29"/>
        <end position="329"/>
    </location>
</feature>
<name>A0ABT8WPI2_9FLAO</name>
<proteinExistence type="predicted"/>
<gene>
    <name evidence="3" type="ORF">Q4Q40_12760</name>
</gene>
<dbReference type="InterPro" id="IPR012338">
    <property type="entry name" value="Beta-lactam/transpept-like"/>
</dbReference>
<keyword evidence="4" id="KW-1185">Reference proteome</keyword>
<evidence type="ECO:0000313" key="4">
    <source>
        <dbReference type="Proteomes" id="UP001176806"/>
    </source>
</evidence>
<dbReference type="PANTHER" id="PTHR46825">
    <property type="entry name" value="D-ALANYL-D-ALANINE-CARBOXYPEPTIDASE/ENDOPEPTIDASE AMPH"/>
    <property type="match status" value="1"/>
</dbReference>
<dbReference type="Proteomes" id="UP001176806">
    <property type="component" value="Unassembled WGS sequence"/>
</dbReference>
<dbReference type="InterPro" id="IPR001466">
    <property type="entry name" value="Beta-lactam-related"/>
</dbReference>
<comment type="caution">
    <text evidence="3">The sequence shown here is derived from an EMBL/GenBank/DDBJ whole genome shotgun (WGS) entry which is preliminary data.</text>
</comment>
<dbReference type="RefSeq" id="WP_303302229.1">
    <property type="nucleotide sequence ID" value="NZ_BAABDA010000035.1"/>
</dbReference>